<feature type="transmembrane region" description="Helical" evidence="1">
    <location>
        <begin position="275"/>
        <end position="296"/>
    </location>
</feature>
<feature type="transmembrane region" description="Helical" evidence="1">
    <location>
        <begin position="249"/>
        <end position="269"/>
    </location>
</feature>
<feature type="transmembrane region" description="Helical" evidence="1">
    <location>
        <begin position="317"/>
        <end position="338"/>
    </location>
</feature>
<dbReference type="Proteomes" id="UP000615446">
    <property type="component" value="Unassembled WGS sequence"/>
</dbReference>
<feature type="transmembrane region" description="Helical" evidence="1">
    <location>
        <begin position="7"/>
        <end position="24"/>
    </location>
</feature>
<keyword evidence="1" id="KW-1133">Transmembrane helix</keyword>
<gene>
    <name evidence="2" type="ORF">RCL2_000867700</name>
</gene>
<organism evidence="2 3">
    <name type="scientific">Rhizophagus clarus</name>
    <dbReference type="NCBI Taxonomy" id="94130"/>
    <lineage>
        <taxon>Eukaryota</taxon>
        <taxon>Fungi</taxon>
        <taxon>Fungi incertae sedis</taxon>
        <taxon>Mucoromycota</taxon>
        <taxon>Glomeromycotina</taxon>
        <taxon>Glomeromycetes</taxon>
        <taxon>Glomerales</taxon>
        <taxon>Glomeraceae</taxon>
        <taxon>Rhizophagus</taxon>
    </lineage>
</organism>
<feature type="transmembrane region" description="Helical" evidence="1">
    <location>
        <begin position="60"/>
        <end position="78"/>
    </location>
</feature>
<evidence type="ECO:0000313" key="2">
    <source>
        <dbReference type="EMBL" id="GES81432.1"/>
    </source>
</evidence>
<dbReference type="EMBL" id="BLAL01000054">
    <property type="protein sequence ID" value="GES81432.1"/>
    <property type="molecule type" value="Genomic_DNA"/>
</dbReference>
<feature type="transmembrane region" description="Helical" evidence="1">
    <location>
        <begin position="158"/>
        <end position="178"/>
    </location>
</feature>
<keyword evidence="1" id="KW-0812">Transmembrane</keyword>
<dbReference type="OrthoDB" id="2327125at2759"/>
<accession>A0A8H3L4Q7</accession>
<evidence type="ECO:0000256" key="1">
    <source>
        <dbReference type="SAM" id="Phobius"/>
    </source>
</evidence>
<name>A0A8H3L4Q7_9GLOM</name>
<proteinExistence type="predicted"/>
<comment type="caution">
    <text evidence="2">The sequence shown here is derived from an EMBL/GenBank/DDBJ whole genome shotgun (WGS) entry which is preliminary data.</text>
</comment>
<feature type="transmembrane region" description="Helical" evidence="1">
    <location>
        <begin position="184"/>
        <end position="207"/>
    </location>
</feature>
<keyword evidence="1" id="KW-0472">Membrane</keyword>
<feature type="transmembrane region" description="Helical" evidence="1">
    <location>
        <begin position="108"/>
        <end position="125"/>
    </location>
</feature>
<reference evidence="2" key="1">
    <citation type="submission" date="2019-10" db="EMBL/GenBank/DDBJ databases">
        <title>Conservation and host-specific expression of non-tandemly repeated heterogenous ribosome RNA gene in arbuscular mycorrhizal fungi.</title>
        <authorList>
            <person name="Maeda T."/>
            <person name="Kobayashi Y."/>
            <person name="Nakagawa T."/>
            <person name="Ezawa T."/>
            <person name="Yamaguchi K."/>
            <person name="Bino T."/>
            <person name="Nishimoto Y."/>
            <person name="Shigenobu S."/>
            <person name="Kawaguchi M."/>
        </authorList>
    </citation>
    <scope>NUCLEOTIDE SEQUENCE</scope>
    <source>
        <strain evidence="2">HR1</strain>
    </source>
</reference>
<protein>
    <submittedName>
        <fullName evidence="2">Uncharacterized protein</fullName>
    </submittedName>
</protein>
<evidence type="ECO:0000313" key="3">
    <source>
        <dbReference type="Proteomes" id="UP000615446"/>
    </source>
</evidence>
<feature type="transmembrane region" description="Helical" evidence="1">
    <location>
        <begin position="131"/>
        <end position="149"/>
    </location>
</feature>
<dbReference type="AlphaFoldDB" id="A0A8H3L4Q7"/>
<sequence>MSYRGCTVITYFVILILLLLSFALNKNSRYPIAAPSRFTGYPTWHEELDNFDQQSYDTSLLFLIITSILSGYYSLIWASNRDLPKKYVTYIYQENGSRIPATWFNKAIAYYIVFTSVAGIALFYLDTGKLWSTFGILHNIWEVCILLLLHQGGKITSSFFFAFIAIYVIMVTLLDIVLPWPLDAIWFKAQGLCADCALFIVFVRIYLATREYVKEQSSAQLPITNEDDLSPSDEEPSVSPKIIKHPNQILLLLFASFLHILGNGIPTISPTDGRLYIFFNLTYCLSFPAYALYIYFDTHCTSILHSKRILLPDTSKLKVFLITMWSILLSIMIMRLTFI</sequence>